<protein>
    <submittedName>
        <fullName evidence="2">Uncharacterized protein</fullName>
    </submittedName>
</protein>
<organism evidence="2 3">
    <name type="scientific">Apiospora marii</name>
    <dbReference type="NCBI Taxonomy" id="335849"/>
    <lineage>
        <taxon>Eukaryota</taxon>
        <taxon>Fungi</taxon>
        <taxon>Dikarya</taxon>
        <taxon>Ascomycota</taxon>
        <taxon>Pezizomycotina</taxon>
        <taxon>Sordariomycetes</taxon>
        <taxon>Xylariomycetidae</taxon>
        <taxon>Amphisphaeriales</taxon>
        <taxon>Apiosporaceae</taxon>
        <taxon>Apiospora</taxon>
    </lineage>
</organism>
<feature type="compositionally biased region" description="Polar residues" evidence="1">
    <location>
        <begin position="89"/>
        <end position="98"/>
    </location>
</feature>
<evidence type="ECO:0000313" key="2">
    <source>
        <dbReference type="EMBL" id="KAK8040638.1"/>
    </source>
</evidence>
<dbReference type="EMBL" id="JAQQWI010000001">
    <property type="protein sequence ID" value="KAK8040638.1"/>
    <property type="molecule type" value="Genomic_DNA"/>
</dbReference>
<keyword evidence="3" id="KW-1185">Reference proteome</keyword>
<feature type="compositionally biased region" description="Gly residues" evidence="1">
    <location>
        <begin position="47"/>
        <end position="57"/>
    </location>
</feature>
<evidence type="ECO:0000313" key="3">
    <source>
        <dbReference type="Proteomes" id="UP001396898"/>
    </source>
</evidence>
<accession>A0ABR1T4G7</accession>
<name>A0ABR1T4G7_9PEZI</name>
<reference evidence="2 3" key="1">
    <citation type="submission" date="2023-01" db="EMBL/GenBank/DDBJ databases">
        <title>Analysis of 21 Apiospora genomes using comparative genomics revels a genus with tremendous synthesis potential of carbohydrate active enzymes and secondary metabolites.</title>
        <authorList>
            <person name="Sorensen T."/>
        </authorList>
    </citation>
    <scope>NUCLEOTIDE SEQUENCE [LARGE SCALE GENOMIC DNA]</scope>
    <source>
        <strain evidence="2 3">CBS 20057</strain>
    </source>
</reference>
<evidence type="ECO:0000256" key="1">
    <source>
        <dbReference type="SAM" id="MobiDB-lite"/>
    </source>
</evidence>
<gene>
    <name evidence="2" type="ORF">PG991_000426</name>
</gene>
<sequence>MSLCCGLFGGSKRPALAQAAPAAAARPAQNGLEGVEFSPRHSFASSNGGGARLGGVRPGQSGLEGVEFSPSHSFASSDGGGYRPGAVLQSRTQPQLPAQNPELVGYYAPSPELQAPRSADPDPSQELRGFYEPQASGPAPVRVHPQKSTYH</sequence>
<proteinExistence type="predicted"/>
<comment type="caution">
    <text evidence="2">The sequence shown here is derived from an EMBL/GenBank/DDBJ whole genome shotgun (WGS) entry which is preliminary data.</text>
</comment>
<dbReference type="Proteomes" id="UP001396898">
    <property type="component" value="Unassembled WGS sequence"/>
</dbReference>
<feature type="region of interest" description="Disordered" evidence="1">
    <location>
        <begin position="23"/>
        <end position="151"/>
    </location>
</feature>